<keyword evidence="7" id="KW-1185">Reference proteome</keyword>
<dbReference type="Pfam" id="PF06030">
    <property type="entry name" value="WxLIP_PGBD"/>
    <property type="match status" value="1"/>
</dbReference>
<dbReference type="RefSeq" id="WP_003725230.1">
    <property type="nucleotide sequence ID" value="NZ_JAERVU010000008.1"/>
</dbReference>
<reference evidence="6 7" key="1">
    <citation type="submission" date="2017-09" db="EMBL/GenBank/DDBJ databases">
        <title>Draft Genomes of 144 Listeria Monocytogenes isolates from foods.</title>
        <authorList>
            <person name="Wu C.H."/>
            <person name="Ng J."/>
            <person name="Kiang D."/>
            <person name="Chen C.-Y."/>
            <person name="Frink S."/>
            <person name="Lafrades M."/>
            <person name="Morales C."/>
            <person name="Park P."/>
            <person name="Zwick M."/>
        </authorList>
    </citation>
    <scope>NUCLEOTIDE SEQUENCE [LARGE SCALE GENOMIC DNA]</scope>
    <source>
        <strain evidence="6 7">CDPHFDLB-F14M01633.75-2</strain>
    </source>
</reference>
<dbReference type="EMBL" id="MH382833">
    <property type="protein sequence ID" value="AWW22428.1"/>
    <property type="molecule type" value="Genomic_DNA"/>
</dbReference>
<feature type="domain" description="WxL Interacting Protein peptidoglycan binding" evidence="3">
    <location>
        <begin position="39"/>
        <end position="150"/>
    </location>
</feature>
<feature type="signal peptide" evidence="2">
    <location>
        <begin position="1"/>
        <end position="24"/>
    </location>
</feature>
<proteinExistence type="predicted"/>
<feature type="chain" id="PRO_5039477317" evidence="2">
    <location>
        <begin position="25"/>
        <end position="347"/>
    </location>
</feature>
<sequence>MKRFNIKHALVCVLVFLGSLGPFAASTQAAETPTRDLAVTPLFSADQAKKITNYFSVSGTGNHVFRARVTNSSDKPKKIVVELTDAISTQTGIQYTHATNKQVKKAYRLAKYSPTPKRTIRLAARQSKVISISIKVPKTVKGTILGGLHYYEVAPRKAGSKTGKKQVSVHLHYRRDYVLAVAIHASKFPNQDAFYLKEATYRVYPSGSVVQTGFANESPAITAPKGFTYRVTKKDAKHALFHGKLESIKAAPMTTGFYVLAWGAKRVTPGTYTIHFYAKGKEVAVRDFTIQAAKVEQLAKQNNQPIAAVTPWWIILLYMLLGAGIGLGVFYGAKRYQANKQAAKKQE</sequence>
<evidence type="ECO:0000259" key="4">
    <source>
        <dbReference type="Pfam" id="PF11797"/>
    </source>
</evidence>
<evidence type="ECO:0000313" key="5">
    <source>
        <dbReference type="EMBL" id="AWW22428.1"/>
    </source>
</evidence>
<evidence type="ECO:0000256" key="2">
    <source>
        <dbReference type="SAM" id="SignalP"/>
    </source>
</evidence>
<dbReference type="EMBL" id="NYPG01000009">
    <property type="protein sequence ID" value="PDK40319.1"/>
    <property type="molecule type" value="Genomic_DNA"/>
</dbReference>
<dbReference type="AlphaFoldDB" id="A0A2Z4HVP2"/>
<name>A0A2Z4HVP2_LISWE</name>
<evidence type="ECO:0000313" key="7">
    <source>
        <dbReference type="Proteomes" id="UP000219632"/>
    </source>
</evidence>
<feature type="transmembrane region" description="Helical" evidence="1">
    <location>
        <begin position="312"/>
        <end position="333"/>
    </location>
</feature>
<reference evidence="5" key="2">
    <citation type="submission" date="2018-05" db="EMBL/GenBank/DDBJ databases">
        <title>Prevalence of plasmid-borne benzalkonium chloride resistance cassette bcrABC and cadmium resistance cadA genes in nonpathogenic Listeria spp. isolated from food-processing environments.</title>
        <authorList>
            <person name="Korsak D."/>
            <person name="Chmielowska C."/>
            <person name="Szuplewska M."/>
            <person name="Bartosik D."/>
        </authorList>
    </citation>
    <scope>NUCLEOTIDE SEQUENCE</scope>
    <source>
        <strain evidence="5">40/07</strain>
        <plasmid evidence="5">pLIS1</plasmid>
    </source>
</reference>
<accession>A0A2Z4HVP2</accession>
<organism evidence="5">
    <name type="scientific">Listeria welshimeri</name>
    <dbReference type="NCBI Taxonomy" id="1643"/>
    <lineage>
        <taxon>Bacteria</taxon>
        <taxon>Bacillati</taxon>
        <taxon>Bacillota</taxon>
        <taxon>Bacilli</taxon>
        <taxon>Bacillales</taxon>
        <taxon>Listeriaceae</taxon>
        <taxon>Listeria</taxon>
    </lineage>
</organism>
<keyword evidence="1" id="KW-1133">Transmembrane helix</keyword>
<dbReference type="InterPro" id="IPR010317">
    <property type="entry name" value="WxLIP_PGBD"/>
</dbReference>
<dbReference type="InterPro" id="IPR021759">
    <property type="entry name" value="WxLIP_HBD"/>
</dbReference>
<geneLocation type="plasmid" evidence="5">
    <name>pLIS1</name>
</geneLocation>
<keyword evidence="1" id="KW-0472">Membrane</keyword>
<keyword evidence="2" id="KW-0732">Signal</keyword>
<dbReference type="Proteomes" id="UP000219632">
    <property type="component" value="Unassembled WGS sequence"/>
</dbReference>
<evidence type="ECO:0000313" key="6">
    <source>
        <dbReference type="EMBL" id="PDK40319.1"/>
    </source>
</evidence>
<evidence type="ECO:0000256" key="1">
    <source>
        <dbReference type="SAM" id="Phobius"/>
    </source>
</evidence>
<evidence type="ECO:0000259" key="3">
    <source>
        <dbReference type="Pfam" id="PF06030"/>
    </source>
</evidence>
<protein>
    <submittedName>
        <fullName evidence="5">DUF916 domain-containing protein</fullName>
    </submittedName>
</protein>
<dbReference type="Pfam" id="PF11797">
    <property type="entry name" value="WxLIP_HBD"/>
    <property type="match status" value="1"/>
</dbReference>
<keyword evidence="5" id="KW-0614">Plasmid</keyword>
<keyword evidence="1" id="KW-0812">Transmembrane</keyword>
<feature type="domain" description="WxL Interacting Protein host binding" evidence="4">
    <location>
        <begin position="166"/>
        <end position="299"/>
    </location>
</feature>
<gene>
    <name evidence="6" type="ORF">AFZ32_12730</name>
    <name evidence="5" type="ORF">pLIS100265</name>
</gene>